<dbReference type="OrthoDB" id="2212559at2"/>
<keyword evidence="4" id="KW-1185">Reference proteome</keyword>
<dbReference type="AlphaFoldDB" id="A0A2N8LDE1"/>
<dbReference type="Proteomes" id="UP000235963">
    <property type="component" value="Unassembled WGS sequence"/>
</dbReference>
<gene>
    <name evidence="3" type="ORF">AT575_02460</name>
</gene>
<proteinExistence type="predicted"/>
<evidence type="ECO:0000313" key="4">
    <source>
        <dbReference type="Proteomes" id="UP000235963"/>
    </source>
</evidence>
<sequence>MTKKILILFGFLLLLTGCKQAKSPKDSYQKVDITAYYHYNNQPLEGIHVEVFNYETAYRKIKSGKFNKNDLSHYTLDGVRKKYQVKDNEIIIENYHFGKGIKNSSNDAKAIIRLLFENCKDYLTYMNGLKSEVVLSNPDNSRYKFSNSQGKLIGTVESGLSMIRDTTGAKNYKLTQLKKNSVVYIGNTRPIKEKIRLNNKKVIDFISADYGQELTYKIPVTSNEMTIKLSPNFVVDSASYPYNTQVQPIAKKVSNNGELVETSDSPIISNGKIVYHSKRMQLDSFDKEIMNRELSLSLSKLYSLNQLTFEFKEDKPKYLLVKGHVSSTVTYSIPLILELANDQSQSMDYKLDVYSTQTSQGIYVYDKDGGILTPQIESYGINFVTFDGQSNKPKANQTFLLAKLKKGKVSVLEREDKNAKWHDTNMSLKEFSKHKDKFSPVIIKGNQYNYSDGKSRELPLNYELWKFDEKKQNEENQPLFKLRGLSKNYKYFMLPLNTDNWIVNQGKPITFTVGPGSIANAKNDNYEVNGFISDMQYNKEEYQAIPVVSKTQKIQEPNNPLIKTATIVCIVLISYLAIIFIFVKKL</sequence>
<keyword evidence="1" id="KW-1133">Transmembrane helix</keyword>
<evidence type="ECO:0008006" key="5">
    <source>
        <dbReference type="Google" id="ProtNLM"/>
    </source>
</evidence>
<feature type="signal peptide" evidence="2">
    <location>
        <begin position="1"/>
        <end position="21"/>
    </location>
</feature>
<organism evidence="3 4">
    <name type="scientific">Streptococcus penaeicida</name>
    <dbReference type="NCBI Taxonomy" id="1765960"/>
    <lineage>
        <taxon>Bacteria</taxon>
        <taxon>Bacillati</taxon>
        <taxon>Bacillota</taxon>
        <taxon>Bacilli</taxon>
        <taxon>Lactobacillales</taxon>
        <taxon>Streptococcaceae</taxon>
        <taxon>Streptococcus</taxon>
    </lineage>
</organism>
<dbReference type="PROSITE" id="PS51257">
    <property type="entry name" value="PROKAR_LIPOPROTEIN"/>
    <property type="match status" value="1"/>
</dbReference>
<dbReference type="RefSeq" id="WP_102777011.1">
    <property type="nucleotide sequence ID" value="NZ_CBCSGP010000008.1"/>
</dbReference>
<reference evidence="3 4" key="1">
    <citation type="submission" date="2015-12" db="EMBL/GenBank/DDBJ databases">
        <title>Streptococcus penaeicida sp. nov.</title>
        <authorList>
            <person name="Gomez-Gil B."/>
            <person name="Morales-Covarrubias M."/>
        </authorList>
    </citation>
    <scope>NUCLEOTIDE SEQUENCE [LARGE SCALE GENOMIC DNA]</scope>
    <source>
        <strain evidence="3 4">CAIM 1838</strain>
    </source>
</reference>
<evidence type="ECO:0000256" key="1">
    <source>
        <dbReference type="SAM" id="Phobius"/>
    </source>
</evidence>
<keyword evidence="1" id="KW-0812">Transmembrane</keyword>
<feature type="transmembrane region" description="Helical" evidence="1">
    <location>
        <begin position="561"/>
        <end position="583"/>
    </location>
</feature>
<feature type="chain" id="PRO_5014763674" description="Lipoprotein" evidence="2">
    <location>
        <begin position="22"/>
        <end position="586"/>
    </location>
</feature>
<keyword evidence="1" id="KW-0472">Membrane</keyword>
<keyword evidence="2" id="KW-0732">Signal</keyword>
<evidence type="ECO:0000313" key="3">
    <source>
        <dbReference type="EMBL" id="PND48185.1"/>
    </source>
</evidence>
<evidence type="ECO:0000256" key="2">
    <source>
        <dbReference type="SAM" id="SignalP"/>
    </source>
</evidence>
<protein>
    <recommendedName>
        <fullName evidence="5">Lipoprotein</fullName>
    </recommendedName>
</protein>
<name>A0A2N8LDE1_9STRE</name>
<accession>A0A2N8LDE1</accession>
<comment type="caution">
    <text evidence="3">The sequence shown here is derived from an EMBL/GenBank/DDBJ whole genome shotgun (WGS) entry which is preliminary data.</text>
</comment>
<dbReference type="EMBL" id="LOCM01000011">
    <property type="protein sequence ID" value="PND48185.1"/>
    <property type="molecule type" value="Genomic_DNA"/>
</dbReference>